<proteinExistence type="predicted"/>
<dbReference type="RefSeq" id="WP_208845756.1">
    <property type="nucleotide sequence ID" value="NZ_JAGGDJ010000001.1"/>
</dbReference>
<reference evidence="2 3" key="1">
    <citation type="submission" date="2021-03" db="EMBL/GenBank/DDBJ databases">
        <title>Paenibacillus artemisicola MWE-103 whole genome sequence.</title>
        <authorList>
            <person name="Ham Y.J."/>
        </authorList>
    </citation>
    <scope>NUCLEOTIDE SEQUENCE [LARGE SCALE GENOMIC DNA]</scope>
    <source>
        <strain evidence="2 3">MWE-103</strain>
    </source>
</reference>
<dbReference type="InterPro" id="IPR012577">
    <property type="entry name" value="NIPSNAP"/>
</dbReference>
<gene>
    <name evidence="2" type="ORF">I8J29_01155</name>
</gene>
<keyword evidence="3" id="KW-1185">Reference proteome</keyword>
<dbReference type="Proteomes" id="UP000670947">
    <property type="component" value="Unassembled WGS sequence"/>
</dbReference>
<dbReference type="SUPFAM" id="SSF54909">
    <property type="entry name" value="Dimeric alpha+beta barrel"/>
    <property type="match status" value="1"/>
</dbReference>
<protein>
    <submittedName>
        <fullName evidence="2">NIPSNAP family protein</fullName>
    </submittedName>
</protein>
<comment type="caution">
    <text evidence="2">The sequence shown here is derived from an EMBL/GenBank/DDBJ whole genome shotgun (WGS) entry which is preliminary data.</text>
</comment>
<dbReference type="InterPro" id="IPR011008">
    <property type="entry name" value="Dimeric_a/b-barrel"/>
</dbReference>
<dbReference type="EMBL" id="JAGGDJ010000001">
    <property type="protein sequence ID" value="MBO7742784.1"/>
    <property type="molecule type" value="Genomic_DNA"/>
</dbReference>
<sequence length="111" mass="13522">MLYELRIYTIPPGRMQAMLNRFRDDTIRIFARYDMKVTEFWVDADESKNRLYYVLEHRDAEARERNFEAFMNDPEWLAVRAKTEQDGPLYEHIDIVYMHKAPFFKAPEPNR</sequence>
<evidence type="ECO:0000259" key="1">
    <source>
        <dbReference type="Pfam" id="PF07978"/>
    </source>
</evidence>
<evidence type="ECO:0000313" key="2">
    <source>
        <dbReference type="EMBL" id="MBO7742784.1"/>
    </source>
</evidence>
<dbReference type="Gene3D" id="3.30.70.100">
    <property type="match status" value="1"/>
</dbReference>
<dbReference type="Pfam" id="PF07978">
    <property type="entry name" value="NIPSNAP"/>
    <property type="match status" value="1"/>
</dbReference>
<accession>A0ABS3W3A4</accession>
<evidence type="ECO:0000313" key="3">
    <source>
        <dbReference type="Proteomes" id="UP000670947"/>
    </source>
</evidence>
<organism evidence="2 3">
    <name type="scientific">Paenibacillus artemisiicola</name>
    <dbReference type="NCBI Taxonomy" id="1172618"/>
    <lineage>
        <taxon>Bacteria</taxon>
        <taxon>Bacillati</taxon>
        <taxon>Bacillota</taxon>
        <taxon>Bacilli</taxon>
        <taxon>Bacillales</taxon>
        <taxon>Paenibacillaceae</taxon>
        <taxon>Paenibacillus</taxon>
    </lineage>
</organism>
<name>A0ABS3W3A4_9BACL</name>
<feature type="domain" description="NIPSNAP" evidence="1">
    <location>
        <begin position="3"/>
        <end position="88"/>
    </location>
</feature>